<dbReference type="RefSeq" id="WP_062939811.1">
    <property type="nucleotide sequence ID" value="NZ_CP171844.1"/>
</dbReference>
<reference evidence="1" key="1">
    <citation type="submission" date="2016-03" db="EMBL/GenBank/DDBJ databases">
        <title>Microsymbionts genomes from the relict species Vavilovia formosa.</title>
        <authorList>
            <person name="Chirak E."/>
            <person name="Kimeklis A."/>
            <person name="Kopat V."/>
            <person name="Andronov E."/>
        </authorList>
    </citation>
    <scope>NUCLEOTIDE SEQUENCE [LARGE SCALE GENOMIC DNA]</scope>
    <source>
        <strain evidence="1">Vaf12</strain>
    </source>
</reference>
<organism evidence="1">
    <name type="scientific">Rhizobium leguminosarum</name>
    <dbReference type="NCBI Taxonomy" id="384"/>
    <lineage>
        <taxon>Bacteria</taxon>
        <taxon>Pseudomonadati</taxon>
        <taxon>Pseudomonadota</taxon>
        <taxon>Alphaproteobacteria</taxon>
        <taxon>Hyphomicrobiales</taxon>
        <taxon>Rhizobiaceae</taxon>
        <taxon>Rhizobium/Agrobacterium group</taxon>
        <taxon>Rhizobium</taxon>
    </lineage>
</organism>
<comment type="caution">
    <text evidence="1">The sequence shown here is derived from an EMBL/GenBank/DDBJ whole genome shotgun (WGS) entry which is preliminary data.</text>
</comment>
<dbReference type="EMBL" id="LVYU01000007">
    <property type="protein sequence ID" value="KZB03264.1"/>
    <property type="molecule type" value="Genomic_DNA"/>
</dbReference>
<accession>A0A154IRL6</accession>
<dbReference type="AlphaFoldDB" id="A0A154IRL6"/>
<name>A0A154IRL6_RHILE</name>
<gene>
    <name evidence="1" type="ORF">A4A59_35540</name>
</gene>
<proteinExistence type="predicted"/>
<evidence type="ECO:0000313" key="1">
    <source>
        <dbReference type="EMBL" id="KZB03264.1"/>
    </source>
</evidence>
<sequence>MTETYSKSRQRAEIAFGNVQTQFFAKNQAAEELESDAQSQQAKTLRLREARLAREQRDRVSATSALVAKRARAR</sequence>
<protein>
    <submittedName>
        <fullName evidence="1">Uncharacterized protein</fullName>
    </submittedName>
</protein>